<dbReference type="Pfam" id="PF05157">
    <property type="entry name" value="MshEN"/>
    <property type="match status" value="1"/>
</dbReference>
<dbReference type="PROSITE" id="PS00662">
    <property type="entry name" value="T2SP_E"/>
    <property type="match status" value="1"/>
</dbReference>
<evidence type="ECO:0000256" key="5">
    <source>
        <dbReference type="ARBA" id="ARBA00022927"/>
    </source>
</evidence>
<dbReference type="Gene3D" id="1.10.40.70">
    <property type="match status" value="1"/>
</dbReference>
<dbReference type="SUPFAM" id="SSF160246">
    <property type="entry name" value="EspE N-terminal domain-like"/>
    <property type="match status" value="1"/>
</dbReference>
<dbReference type="InterPro" id="IPR013369">
    <property type="entry name" value="T2SS_GspE"/>
</dbReference>
<feature type="compositionally biased region" description="Basic and acidic residues" evidence="9">
    <location>
        <begin position="32"/>
        <end position="52"/>
    </location>
</feature>
<evidence type="ECO:0000259" key="10">
    <source>
        <dbReference type="PROSITE" id="PS00662"/>
    </source>
</evidence>
<comment type="caution">
    <text evidence="11">The sequence shown here is derived from an EMBL/GenBank/DDBJ whole genome shotgun (WGS) entry which is preliminary data.</text>
</comment>
<dbReference type="Pfam" id="PF00437">
    <property type="entry name" value="T2SSE"/>
    <property type="match status" value="1"/>
</dbReference>
<comment type="subcellular location">
    <subcellularLocation>
        <location evidence="8">Cell inner membrane</location>
    </subcellularLocation>
</comment>
<feature type="domain" description="Bacterial type II secretion system protein E" evidence="10">
    <location>
        <begin position="427"/>
        <end position="441"/>
    </location>
</feature>
<evidence type="ECO:0000256" key="9">
    <source>
        <dbReference type="SAM" id="MobiDB-lite"/>
    </source>
</evidence>
<protein>
    <recommendedName>
        <fullName evidence="8">Type II secretion system protein E</fullName>
        <shortName evidence="8">T2SS protein E</shortName>
    </recommendedName>
    <alternativeName>
        <fullName evidence="8">Type II traffic warden ATPase</fullName>
    </alternativeName>
</protein>
<dbReference type="InterPro" id="IPR001482">
    <property type="entry name" value="T2SS/T4SS_dom"/>
</dbReference>
<keyword evidence="6" id="KW-1278">Translocase</keyword>
<evidence type="ECO:0000256" key="8">
    <source>
        <dbReference type="RuleBase" id="RU366070"/>
    </source>
</evidence>
<dbReference type="SUPFAM" id="SSF52540">
    <property type="entry name" value="P-loop containing nucleoside triphosphate hydrolases"/>
    <property type="match status" value="1"/>
</dbReference>
<evidence type="ECO:0000256" key="7">
    <source>
        <dbReference type="ARBA" id="ARBA00034006"/>
    </source>
</evidence>
<keyword evidence="2 8" id="KW-0813">Transport</keyword>
<dbReference type="SMART" id="SM00382">
    <property type="entry name" value="AAA"/>
    <property type="match status" value="1"/>
</dbReference>
<dbReference type="InterPro" id="IPR007831">
    <property type="entry name" value="T2SS_GspE_N"/>
</dbReference>
<sequence length="610" mass="67055">MDTNPAQDALLSEDAPVIRGLRDEPDETIQESPERSMEDIDTSNERSAGDDLRSAEARVLAHLQDRSKITAGDLGRARRLADDAGDPLVPMLVRLGLISERDMARAISEILDIPLAEPSGFPSEPVREDLFSLRFLKDARILPLSEDDDAIRIAIANPLDNYALAAIGMAAGKTVSPLVGLPTEIESAIEQLYEKVEEEPAEAESEFGDFDEEDIEHLKDLASEAPVIRMVNQLIQKAVESRASDIHVEPFADVLKVRYRVDGILNEVDAPPVRSTAAVISRVKIMAKLNIAERRLPQDGRIPIRIQGKDLDLRVSTVPTMFGESVVMRLLDKESIRFDLDALGFDGPPRQSLAEILERPYGILLVTGPTGSGKSTTLYTALSRLNTEARKIITVEDPVEYQLPGINQIQVKSAIGMTFAGALRAIMRQDPDIIMVGEMRDLETARIAVQSALTGHIVLSTLHTNDAASGVTRLLDMGVEDYLLTSTINGILAQRLVRRLCPHCRAPYPAVRELAERFGHMHTDSEPLELFRAVGCDACNGTGYHGRLVITEVLTMSDRIRKAVLAHATATEIRQIAMTEGMVTMYQDGLRKSLDGRTTIEEVLRVAEGN</sequence>
<comment type="similarity">
    <text evidence="1 8">Belongs to the GSP E family.</text>
</comment>
<dbReference type="Gene3D" id="3.40.50.300">
    <property type="entry name" value="P-loop containing nucleotide triphosphate hydrolases"/>
    <property type="match status" value="1"/>
</dbReference>
<evidence type="ECO:0000256" key="2">
    <source>
        <dbReference type="ARBA" id="ARBA00022448"/>
    </source>
</evidence>
<name>A0ABW4YBW6_9GAMM</name>
<dbReference type="InterPro" id="IPR027417">
    <property type="entry name" value="P-loop_NTPase"/>
</dbReference>
<evidence type="ECO:0000256" key="6">
    <source>
        <dbReference type="ARBA" id="ARBA00022967"/>
    </source>
</evidence>
<accession>A0ABW4YBW6</accession>
<dbReference type="Gene3D" id="3.30.450.90">
    <property type="match status" value="1"/>
</dbReference>
<keyword evidence="4 8" id="KW-0067">ATP-binding</keyword>
<evidence type="ECO:0000256" key="1">
    <source>
        <dbReference type="ARBA" id="ARBA00006611"/>
    </source>
</evidence>
<dbReference type="PANTHER" id="PTHR30258">
    <property type="entry name" value="TYPE II SECRETION SYSTEM PROTEIN GSPE-RELATED"/>
    <property type="match status" value="1"/>
</dbReference>
<comment type="function">
    <text evidence="8">ATPase component of the type II secretion system required for the energy-dependent secretion of extracellular factors such as proteases and toxins from the periplasm. Acts as a molecular motor to provide the energy that is required for assembly of the pseudopilus and the extrusion of substrates generated in the cytoplasm.</text>
</comment>
<dbReference type="CDD" id="cd01129">
    <property type="entry name" value="PulE-GspE-like"/>
    <property type="match status" value="1"/>
</dbReference>
<keyword evidence="12" id="KW-1185">Reference proteome</keyword>
<evidence type="ECO:0000256" key="4">
    <source>
        <dbReference type="ARBA" id="ARBA00022840"/>
    </source>
</evidence>
<keyword evidence="5 8" id="KW-0653">Protein transport</keyword>
<dbReference type="Proteomes" id="UP001597337">
    <property type="component" value="Unassembled WGS sequence"/>
</dbReference>
<dbReference type="InterPro" id="IPR037257">
    <property type="entry name" value="T2SS_E_N_sf"/>
</dbReference>
<dbReference type="RefSeq" id="WP_386027390.1">
    <property type="nucleotide sequence ID" value="NZ_JBHUHX010000036.1"/>
</dbReference>
<feature type="region of interest" description="Disordered" evidence="9">
    <location>
        <begin position="1"/>
        <end position="52"/>
    </location>
</feature>
<dbReference type="EMBL" id="JBHUHX010000036">
    <property type="protein sequence ID" value="MFD2112804.1"/>
    <property type="molecule type" value="Genomic_DNA"/>
</dbReference>
<reference evidence="12" key="1">
    <citation type="journal article" date="2019" name="Int. J. Syst. Evol. Microbiol.">
        <title>The Global Catalogue of Microorganisms (GCM) 10K type strain sequencing project: providing services to taxonomists for standard genome sequencing and annotation.</title>
        <authorList>
            <consortium name="The Broad Institute Genomics Platform"/>
            <consortium name="The Broad Institute Genome Sequencing Center for Infectious Disease"/>
            <person name="Wu L."/>
            <person name="Ma J."/>
        </authorList>
    </citation>
    <scope>NUCLEOTIDE SEQUENCE [LARGE SCALE GENOMIC DNA]</scope>
    <source>
        <strain evidence="12">KACC 12597</strain>
    </source>
</reference>
<evidence type="ECO:0000313" key="12">
    <source>
        <dbReference type="Proteomes" id="UP001597337"/>
    </source>
</evidence>
<keyword evidence="3 8" id="KW-0547">Nucleotide-binding</keyword>
<dbReference type="PANTHER" id="PTHR30258:SF2">
    <property type="entry name" value="COMG OPERON PROTEIN 1"/>
    <property type="match status" value="1"/>
</dbReference>
<organism evidence="11 12">
    <name type="scientific">Thiorhodococcus fuscus</name>
    <dbReference type="NCBI Taxonomy" id="527200"/>
    <lineage>
        <taxon>Bacteria</taxon>
        <taxon>Pseudomonadati</taxon>
        <taxon>Pseudomonadota</taxon>
        <taxon>Gammaproteobacteria</taxon>
        <taxon>Chromatiales</taxon>
        <taxon>Chromatiaceae</taxon>
        <taxon>Thiorhodococcus</taxon>
    </lineage>
</organism>
<comment type="catalytic activity">
    <reaction evidence="7">
        <text>ATP + H2O + cellular proteinSide 1 = ADP + phosphate + cellular proteinSide 2.</text>
        <dbReference type="EC" id="7.4.2.8"/>
    </reaction>
</comment>
<dbReference type="InterPro" id="IPR003593">
    <property type="entry name" value="AAA+_ATPase"/>
</dbReference>
<dbReference type="NCBIfam" id="TIGR02533">
    <property type="entry name" value="type_II_gspE"/>
    <property type="match status" value="1"/>
</dbReference>
<dbReference type="Gene3D" id="3.30.300.160">
    <property type="entry name" value="Type II secretion system, protein E, N-terminal domain"/>
    <property type="match status" value="1"/>
</dbReference>
<gene>
    <name evidence="11" type="primary">gspE</name>
    <name evidence="11" type="ORF">ACFSJC_13230</name>
</gene>
<proteinExistence type="inferred from homology"/>
<evidence type="ECO:0000256" key="3">
    <source>
        <dbReference type="ARBA" id="ARBA00022741"/>
    </source>
</evidence>
<evidence type="ECO:0000313" key="11">
    <source>
        <dbReference type="EMBL" id="MFD2112804.1"/>
    </source>
</evidence>